<name>A0A147GN17_9BURK</name>
<organism evidence="1 2">
    <name type="scientific">Pseudacidovorax intermedius</name>
    <dbReference type="NCBI Taxonomy" id="433924"/>
    <lineage>
        <taxon>Bacteria</taxon>
        <taxon>Pseudomonadati</taxon>
        <taxon>Pseudomonadota</taxon>
        <taxon>Betaproteobacteria</taxon>
        <taxon>Burkholderiales</taxon>
        <taxon>Comamonadaceae</taxon>
        <taxon>Pseudacidovorax</taxon>
    </lineage>
</organism>
<protein>
    <recommendedName>
        <fullName evidence="3">MaoC dehydratase-like protein</fullName>
    </recommendedName>
</protein>
<dbReference type="Proteomes" id="UP000072741">
    <property type="component" value="Unassembled WGS sequence"/>
</dbReference>
<dbReference type="EMBL" id="LDSL01000171">
    <property type="protein sequence ID" value="KTT14762.1"/>
    <property type="molecule type" value="Genomic_DNA"/>
</dbReference>
<evidence type="ECO:0000313" key="2">
    <source>
        <dbReference type="Proteomes" id="UP000072741"/>
    </source>
</evidence>
<keyword evidence="2" id="KW-1185">Reference proteome</keyword>
<gene>
    <name evidence="1" type="ORF">NS331_22510</name>
</gene>
<dbReference type="InterPro" id="IPR029069">
    <property type="entry name" value="HotDog_dom_sf"/>
</dbReference>
<dbReference type="OrthoDB" id="8834965at2"/>
<proteinExistence type="predicted"/>
<accession>A0A147GN17</accession>
<sequence>MPLPTADTPFATSLALSGPLRQPRQMLADQTYDGHKSIHDDATAGDLGLRAGPIEGPTHFSQFDPLLARLFGRAWFETGCISAHYQTMVVEGESVRAFVDLPAPGAAFVRIRAEKADGTPVLTGTASVGEPGQPHELEQRMAKLRPATGLVINRDLQVGQRGAVPETIRMGFDQHMGDHYPFTLRDKLAAITEPCDWYTPEGGARSPWGRPIIPMEMISVLLGSTIADARLGGRKPAVGLFAGQQIRLIRGPLFVDQDYALEREIVALSESARTESTWVRTRVYEPAGRMLVAEMILNGAVMKASYPHYEREARELGLA</sequence>
<reference evidence="1 2" key="1">
    <citation type="journal article" date="2016" name="Front. Microbiol.">
        <title>Genomic Resource of Rice Seed Associated Bacteria.</title>
        <authorList>
            <person name="Midha S."/>
            <person name="Bansal K."/>
            <person name="Sharma S."/>
            <person name="Kumar N."/>
            <person name="Patil P.P."/>
            <person name="Chaudhry V."/>
            <person name="Patil P.B."/>
        </authorList>
    </citation>
    <scope>NUCLEOTIDE SEQUENCE [LARGE SCALE GENOMIC DNA]</scope>
    <source>
        <strain evidence="1 2">NS331</strain>
    </source>
</reference>
<dbReference type="PATRIC" id="fig|433924.3.peg.1618"/>
<dbReference type="RefSeq" id="WP_058644163.1">
    <property type="nucleotide sequence ID" value="NZ_LDSL01000171.1"/>
</dbReference>
<evidence type="ECO:0008006" key="3">
    <source>
        <dbReference type="Google" id="ProtNLM"/>
    </source>
</evidence>
<comment type="caution">
    <text evidence="1">The sequence shown here is derived from an EMBL/GenBank/DDBJ whole genome shotgun (WGS) entry which is preliminary data.</text>
</comment>
<dbReference type="AlphaFoldDB" id="A0A147GN17"/>
<dbReference type="SUPFAM" id="SSF54637">
    <property type="entry name" value="Thioesterase/thiol ester dehydrase-isomerase"/>
    <property type="match status" value="1"/>
</dbReference>
<evidence type="ECO:0000313" key="1">
    <source>
        <dbReference type="EMBL" id="KTT14762.1"/>
    </source>
</evidence>